<dbReference type="EMBL" id="FQVE01000002">
    <property type="protein sequence ID" value="SHF28747.1"/>
    <property type="molecule type" value="Genomic_DNA"/>
</dbReference>
<protein>
    <submittedName>
        <fullName evidence="1">Uncharacterized protein</fullName>
    </submittedName>
</protein>
<proteinExistence type="predicted"/>
<evidence type="ECO:0000313" key="1">
    <source>
        <dbReference type="EMBL" id="SHF28747.1"/>
    </source>
</evidence>
<gene>
    <name evidence="1" type="ORF">SAMN02787073_1899</name>
</gene>
<dbReference type="RefSeq" id="WP_073172966.1">
    <property type="nucleotide sequence ID" value="NZ_FQVE01000002.1"/>
</dbReference>
<dbReference type="Proteomes" id="UP000184108">
    <property type="component" value="Unassembled WGS sequence"/>
</dbReference>
<organism evidence="1 2">
    <name type="scientific">Chryseobacterium vrystaatense</name>
    <dbReference type="NCBI Taxonomy" id="307480"/>
    <lineage>
        <taxon>Bacteria</taxon>
        <taxon>Pseudomonadati</taxon>
        <taxon>Bacteroidota</taxon>
        <taxon>Flavobacteriia</taxon>
        <taxon>Flavobacteriales</taxon>
        <taxon>Weeksellaceae</taxon>
        <taxon>Chryseobacterium group</taxon>
        <taxon>Chryseobacterium</taxon>
    </lineage>
</organism>
<dbReference type="AlphaFoldDB" id="A0A1M5AF29"/>
<reference evidence="2" key="1">
    <citation type="submission" date="2016-11" db="EMBL/GenBank/DDBJ databases">
        <authorList>
            <person name="Varghese N."/>
            <person name="Submissions S."/>
        </authorList>
    </citation>
    <scope>NUCLEOTIDE SEQUENCE [LARGE SCALE GENOMIC DNA]</scope>
    <source>
        <strain evidence="2">YR203</strain>
    </source>
</reference>
<sequence length="167" mass="19439">MDESFYKQKFQEAVDAISGREFKDAGLTLSVETILESVALKIYKPEWSSNAESPVDASGRIFFSVWVNDKAIKEEKLYYNIHALKLRNLKGYKISSRSFAEEFRTQFEKHRKNWENVDIQYGPLTLMQGWLTLNPDHIKNDIRSLADQFSRISPVIDQVLSNYQLKP</sequence>
<accession>A0A1M5AF29</accession>
<name>A0A1M5AF29_9FLAO</name>
<evidence type="ECO:0000313" key="2">
    <source>
        <dbReference type="Proteomes" id="UP000184108"/>
    </source>
</evidence>